<feature type="region of interest" description="Disordered" evidence="1">
    <location>
        <begin position="42"/>
        <end position="72"/>
    </location>
</feature>
<organism evidence="2 3">
    <name type="scientific">Arabidopsis suecica</name>
    <name type="common">Swedish thale-cress</name>
    <name type="synonym">Cardaminopsis suecica</name>
    <dbReference type="NCBI Taxonomy" id="45249"/>
    <lineage>
        <taxon>Eukaryota</taxon>
        <taxon>Viridiplantae</taxon>
        <taxon>Streptophyta</taxon>
        <taxon>Embryophyta</taxon>
        <taxon>Tracheophyta</taxon>
        <taxon>Spermatophyta</taxon>
        <taxon>Magnoliopsida</taxon>
        <taxon>eudicotyledons</taxon>
        <taxon>Gunneridae</taxon>
        <taxon>Pentapetalae</taxon>
        <taxon>rosids</taxon>
        <taxon>malvids</taxon>
        <taxon>Brassicales</taxon>
        <taxon>Brassicaceae</taxon>
        <taxon>Camelineae</taxon>
        <taxon>Arabidopsis</taxon>
    </lineage>
</organism>
<evidence type="ECO:0000313" key="3">
    <source>
        <dbReference type="Proteomes" id="UP000694251"/>
    </source>
</evidence>
<name>A0A8T2CH97_ARASU</name>
<sequence length="169" mass="20110">MSHNEVCFNVYHGGYWVKDYNGDLAYLEEVFVDVPPPSLVEQIENRKGRKPKLKRKKARHESPTKKKKASREREELCIVLPVIMLDTTKKSVLMEELRDTNHQGRRRHLPQEMEKMDMRPITLKQVKQHKPVKQHKTNRGRLLVNRIMDFFGSKMIRLSWFLFRLIGSD</sequence>
<evidence type="ECO:0000313" key="2">
    <source>
        <dbReference type="EMBL" id="KAG7599758.1"/>
    </source>
</evidence>
<dbReference type="EMBL" id="JAEFBJ010000006">
    <property type="protein sequence ID" value="KAG7599758.1"/>
    <property type="molecule type" value="Genomic_DNA"/>
</dbReference>
<reference evidence="2 3" key="1">
    <citation type="submission" date="2020-12" db="EMBL/GenBank/DDBJ databases">
        <title>Concerted genomic and epigenomic changes stabilize Arabidopsis allopolyploids.</title>
        <authorList>
            <person name="Chen Z."/>
        </authorList>
    </citation>
    <scope>NUCLEOTIDE SEQUENCE [LARGE SCALE GENOMIC DNA]</scope>
    <source>
        <strain evidence="2">As9502</strain>
        <tissue evidence="2">Leaf</tissue>
    </source>
</reference>
<protein>
    <submittedName>
        <fullName evidence="2">Uncharacterized protein</fullName>
    </submittedName>
</protein>
<proteinExistence type="predicted"/>
<gene>
    <name evidence="2" type="ORF">ISN44_As06g039320</name>
</gene>
<feature type="compositionally biased region" description="Basic residues" evidence="1">
    <location>
        <begin position="47"/>
        <end position="70"/>
    </location>
</feature>
<evidence type="ECO:0000256" key="1">
    <source>
        <dbReference type="SAM" id="MobiDB-lite"/>
    </source>
</evidence>
<comment type="caution">
    <text evidence="2">The sequence shown here is derived from an EMBL/GenBank/DDBJ whole genome shotgun (WGS) entry which is preliminary data.</text>
</comment>
<dbReference type="Proteomes" id="UP000694251">
    <property type="component" value="Chromosome 6"/>
</dbReference>
<accession>A0A8T2CH97</accession>
<keyword evidence="3" id="KW-1185">Reference proteome</keyword>
<dbReference type="AlphaFoldDB" id="A0A8T2CH97"/>